<evidence type="ECO:0000259" key="4">
    <source>
        <dbReference type="Pfam" id="PF00294"/>
    </source>
</evidence>
<dbReference type="PROSITE" id="PS00584">
    <property type="entry name" value="PFKB_KINASES_2"/>
    <property type="match status" value="1"/>
</dbReference>
<evidence type="ECO:0000256" key="3">
    <source>
        <dbReference type="SAM" id="MobiDB-lite"/>
    </source>
</evidence>
<dbReference type="SUPFAM" id="SSF53613">
    <property type="entry name" value="Ribokinase-like"/>
    <property type="match status" value="1"/>
</dbReference>
<dbReference type="InterPro" id="IPR052562">
    <property type="entry name" value="Ketohexokinase-related"/>
</dbReference>
<keyword evidence="1" id="KW-0808">Transferase</keyword>
<evidence type="ECO:0000313" key="5">
    <source>
        <dbReference type="EMBL" id="KAF7732512.1"/>
    </source>
</evidence>
<proteinExistence type="predicted"/>
<dbReference type="EMBL" id="JABAYA010000002">
    <property type="protein sequence ID" value="KAF7732512.1"/>
    <property type="molecule type" value="Genomic_DNA"/>
</dbReference>
<feature type="domain" description="Carbohydrate kinase PfkB" evidence="4">
    <location>
        <begin position="52"/>
        <end position="354"/>
    </location>
</feature>
<dbReference type="PANTHER" id="PTHR42774:SF3">
    <property type="entry name" value="KETOHEXOKINASE"/>
    <property type="match status" value="1"/>
</dbReference>
<dbReference type="InterPro" id="IPR029056">
    <property type="entry name" value="Ribokinase-like"/>
</dbReference>
<sequence>MGLPFAKKTRSKASLSEASSSSSSRAPSRSNSWDCLPSLTVTDNSSYKPVNVLLVGQIYLDTILHMDRFPEEDSKRRAESMEQRRGGNSANAAEVLSQFPRVNVWLMSAVGPKESTSSLLSQLESKAINTSVCINRKTPTPSSYIIHSKETGSRTIISCTNTEEITRDEFARKFEMATIQKTMDFDTVVPFSWVHFEGRNIDQTLQQIEWLEAKAIREGWRPHLTISVELEKPDRENIDLLMPKGDVVFFSKLFAEKRGYVHPKDFLKAMIPKCKPQSILFCTWGAQGATCVQAVPRGEFMHASALPIHQVVDSVGAGDTFIAGIIFCLSRGLGLLSSLKFSCELASRKVAQSGFDGLAKVVYRLWEASLVTAAHGRQKSDGKWLSIDVKRTTSTESSKSKSEEDSRSSLTDDNRSTATRRSTVSNYSYSSSIPFFTELQQI</sequence>
<gene>
    <name evidence="5" type="ORF">EC973_003258</name>
</gene>
<keyword evidence="2" id="KW-0418">Kinase</keyword>
<evidence type="ECO:0000256" key="2">
    <source>
        <dbReference type="ARBA" id="ARBA00022777"/>
    </source>
</evidence>
<feature type="region of interest" description="Disordered" evidence="3">
    <location>
        <begin position="395"/>
        <end position="422"/>
    </location>
</feature>
<accession>A0A8H7BY53</accession>
<dbReference type="InterPro" id="IPR002173">
    <property type="entry name" value="Carboh/pur_kinase_PfkB_CS"/>
</dbReference>
<protein>
    <recommendedName>
        <fullName evidence="4">Carbohydrate kinase PfkB domain-containing protein</fullName>
    </recommendedName>
</protein>
<feature type="compositionally biased region" description="Basic and acidic residues" evidence="3">
    <location>
        <begin position="395"/>
        <end position="415"/>
    </location>
</feature>
<dbReference type="AlphaFoldDB" id="A0A8H7BY53"/>
<dbReference type="InterPro" id="IPR011611">
    <property type="entry name" value="PfkB_dom"/>
</dbReference>
<evidence type="ECO:0000256" key="1">
    <source>
        <dbReference type="ARBA" id="ARBA00022679"/>
    </source>
</evidence>
<dbReference type="Proteomes" id="UP000605846">
    <property type="component" value="Unassembled WGS sequence"/>
</dbReference>
<comment type="caution">
    <text evidence="5">The sequence shown here is derived from an EMBL/GenBank/DDBJ whole genome shotgun (WGS) entry which is preliminary data.</text>
</comment>
<feature type="region of interest" description="Disordered" evidence="3">
    <location>
        <begin position="1"/>
        <end position="34"/>
    </location>
</feature>
<dbReference type="Pfam" id="PF00294">
    <property type="entry name" value="PfkB"/>
    <property type="match status" value="1"/>
</dbReference>
<dbReference type="PANTHER" id="PTHR42774">
    <property type="entry name" value="PHOSPHOTRANSFERASE SYSTEM TRANSPORT PROTEIN"/>
    <property type="match status" value="1"/>
</dbReference>
<name>A0A8H7BY53_9FUNG</name>
<keyword evidence="6" id="KW-1185">Reference proteome</keyword>
<dbReference type="OrthoDB" id="204058at2759"/>
<evidence type="ECO:0000313" key="6">
    <source>
        <dbReference type="Proteomes" id="UP000605846"/>
    </source>
</evidence>
<organism evidence="5 6">
    <name type="scientific">Apophysomyces ossiformis</name>
    <dbReference type="NCBI Taxonomy" id="679940"/>
    <lineage>
        <taxon>Eukaryota</taxon>
        <taxon>Fungi</taxon>
        <taxon>Fungi incertae sedis</taxon>
        <taxon>Mucoromycota</taxon>
        <taxon>Mucoromycotina</taxon>
        <taxon>Mucoromycetes</taxon>
        <taxon>Mucorales</taxon>
        <taxon>Mucorineae</taxon>
        <taxon>Mucoraceae</taxon>
        <taxon>Apophysomyces</taxon>
    </lineage>
</organism>
<reference evidence="5" key="1">
    <citation type="submission" date="2020-01" db="EMBL/GenBank/DDBJ databases">
        <title>Genome Sequencing of Three Apophysomyces-Like Fungal Strains Confirms a Novel Fungal Genus in the Mucoromycota with divergent Burkholderia-like Endosymbiotic Bacteria.</title>
        <authorList>
            <person name="Stajich J.E."/>
            <person name="Macias A.M."/>
            <person name="Carter-House D."/>
            <person name="Lovett B."/>
            <person name="Kasson L.R."/>
            <person name="Berry K."/>
            <person name="Grigoriev I."/>
            <person name="Chang Y."/>
            <person name="Spatafora J."/>
            <person name="Kasson M.T."/>
        </authorList>
    </citation>
    <scope>NUCLEOTIDE SEQUENCE</scope>
    <source>
        <strain evidence="5">NRRL A-21654</strain>
    </source>
</reference>
<feature type="compositionally biased region" description="Low complexity" evidence="3">
    <location>
        <begin position="12"/>
        <end position="32"/>
    </location>
</feature>
<dbReference type="Gene3D" id="3.40.1190.20">
    <property type="match status" value="1"/>
</dbReference>
<dbReference type="GO" id="GO:0016301">
    <property type="term" value="F:kinase activity"/>
    <property type="evidence" value="ECO:0007669"/>
    <property type="project" value="UniProtKB-KW"/>
</dbReference>